<evidence type="ECO:0008006" key="3">
    <source>
        <dbReference type="Google" id="ProtNLM"/>
    </source>
</evidence>
<keyword evidence="2" id="KW-1185">Reference proteome</keyword>
<dbReference type="EMBL" id="BHZE01000027">
    <property type="protein sequence ID" value="GCD78591.1"/>
    <property type="molecule type" value="Genomic_DNA"/>
</dbReference>
<organism evidence="1 2">
    <name type="scientific">Thermaurantimonas aggregans</name>
    <dbReference type="NCBI Taxonomy" id="2173829"/>
    <lineage>
        <taxon>Bacteria</taxon>
        <taxon>Pseudomonadati</taxon>
        <taxon>Bacteroidota</taxon>
        <taxon>Flavobacteriia</taxon>
        <taxon>Flavobacteriales</taxon>
        <taxon>Schleiferiaceae</taxon>
        <taxon>Thermaurantimonas</taxon>
    </lineage>
</organism>
<protein>
    <recommendedName>
        <fullName evidence="3">Spheroidene monooxygenase</fullName>
    </recommendedName>
</protein>
<dbReference type="Proteomes" id="UP000286715">
    <property type="component" value="Unassembled WGS sequence"/>
</dbReference>
<evidence type="ECO:0000313" key="2">
    <source>
        <dbReference type="Proteomes" id="UP000286715"/>
    </source>
</evidence>
<gene>
    <name evidence="1" type="ORF">JCM31826_20730</name>
</gene>
<dbReference type="InterPro" id="IPR049574">
    <property type="entry name" value="CrtA-like"/>
</dbReference>
<reference evidence="1 2" key="1">
    <citation type="submission" date="2018-11" db="EMBL/GenBank/DDBJ databases">
        <title>Schleiferia aggregans sp. nov., a moderately thermophilic heterotrophic bacterium isolated from microbial mats at a terrestrial hot spring.</title>
        <authorList>
            <person name="Iino T."/>
            <person name="Ohkuma M."/>
            <person name="Haruta S."/>
        </authorList>
    </citation>
    <scope>NUCLEOTIDE SEQUENCE [LARGE SCALE GENOMIC DNA]</scope>
    <source>
        <strain evidence="1 2">LA</strain>
    </source>
</reference>
<proteinExistence type="predicted"/>
<dbReference type="AlphaFoldDB" id="A0A401XNJ7"/>
<accession>A0A401XNJ7</accession>
<dbReference type="CDD" id="cd21650">
    <property type="entry name" value="CrtA-like"/>
    <property type="match status" value="1"/>
</dbReference>
<name>A0A401XNJ7_9FLAO</name>
<comment type="caution">
    <text evidence="1">The sequence shown here is derived from an EMBL/GenBank/DDBJ whole genome shotgun (WGS) entry which is preliminary data.</text>
</comment>
<sequence length="195" mass="22912">MGKNDWKKELEQVFGFFKMMGTGSGNGFGIAPDFGTYIIITTAKNHDTIVESLHVKELLRRVKSLKIYEMMPMKSHGLWNGRNPFEHNSVTHIPENDYPQLSVITRGSIKRSLWWKFWKFVPKVARQIPSEALYSVGMGELPLVEQATFSVWKSEEDMRRWAYQNKAHRNVIALTHSLKWYEEELFARFRCREIQ</sequence>
<evidence type="ECO:0000313" key="1">
    <source>
        <dbReference type="EMBL" id="GCD78591.1"/>
    </source>
</evidence>